<evidence type="ECO:0000313" key="3">
    <source>
        <dbReference type="Proteomes" id="UP000504606"/>
    </source>
</evidence>
<feature type="domain" description="HAUS augmin-like complex subunit 6 N-terminal" evidence="2">
    <location>
        <begin position="11"/>
        <end position="137"/>
    </location>
</feature>
<dbReference type="Pfam" id="PF14661">
    <property type="entry name" value="HAUS6_N"/>
    <property type="match status" value="1"/>
</dbReference>
<evidence type="ECO:0000259" key="2">
    <source>
        <dbReference type="Pfam" id="PF14661"/>
    </source>
</evidence>
<keyword evidence="3" id="KW-1185">Reference proteome</keyword>
<dbReference type="InterPro" id="IPR028163">
    <property type="entry name" value="HAUS_6_N"/>
</dbReference>
<dbReference type="PANTHER" id="PTHR16151:SF2">
    <property type="entry name" value="HAUS AUGMIN-LIKE COMPLEX SUBUNIT 6"/>
    <property type="match status" value="1"/>
</dbReference>
<dbReference type="Proteomes" id="UP000504606">
    <property type="component" value="Unplaced"/>
</dbReference>
<feature type="compositionally biased region" description="Polar residues" evidence="1">
    <location>
        <begin position="437"/>
        <end position="453"/>
    </location>
</feature>
<dbReference type="OrthoDB" id="5575722at2759"/>
<dbReference type="GO" id="GO:0008017">
    <property type="term" value="F:microtubule binding"/>
    <property type="evidence" value="ECO:0007669"/>
    <property type="project" value="TreeGrafter"/>
</dbReference>
<dbReference type="CTD" id="43441"/>
<dbReference type="GO" id="GO:0070652">
    <property type="term" value="C:HAUS complex"/>
    <property type="evidence" value="ECO:0007669"/>
    <property type="project" value="InterPro"/>
</dbReference>
<dbReference type="RefSeq" id="XP_026275163.1">
    <property type="nucleotide sequence ID" value="XM_026419378.2"/>
</dbReference>
<dbReference type="KEGG" id="foc:113204264"/>
<gene>
    <name evidence="4" type="primary">LOC113204264</name>
</gene>
<protein>
    <submittedName>
        <fullName evidence="4">Uncharacterized protein LOC113204264 isoform X1</fullName>
    </submittedName>
</protein>
<organism evidence="3 4">
    <name type="scientific">Frankliniella occidentalis</name>
    <name type="common">Western flower thrips</name>
    <name type="synonym">Euthrips occidentalis</name>
    <dbReference type="NCBI Taxonomy" id="133901"/>
    <lineage>
        <taxon>Eukaryota</taxon>
        <taxon>Metazoa</taxon>
        <taxon>Ecdysozoa</taxon>
        <taxon>Arthropoda</taxon>
        <taxon>Hexapoda</taxon>
        <taxon>Insecta</taxon>
        <taxon>Pterygota</taxon>
        <taxon>Neoptera</taxon>
        <taxon>Paraneoptera</taxon>
        <taxon>Thysanoptera</taxon>
        <taxon>Terebrantia</taxon>
        <taxon>Thripoidea</taxon>
        <taxon>Thripidae</taxon>
        <taxon>Frankliniella</taxon>
    </lineage>
</organism>
<dbReference type="AlphaFoldDB" id="A0A6J1S3E1"/>
<feature type="region of interest" description="Disordered" evidence="1">
    <location>
        <begin position="434"/>
        <end position="453"/>
    </location>
</feature>
<dbReference type="GO" id="GO:0051225">
    <property type="term" value="P:spindle assembly"/>
    <property type="evidence" value="ECO:0007669"/>
    <property type="project" value="InterPro"/>
</dbReference>
<dbReference type="PANTHER" id="PTHR16151">
    <property type="entry name" value="HAUS AUGMIN-LIKE COMPLEX SUBUNIT 6"/>
    <property type="match status" value="1"/>
</dbReference>
<sequence length="837" mass="92170">MSDCSPHQYLYENLIVLNELKPGGSDFVKCIKDDMFTKPNRTAFDQVLFYLCNAYDSVRYMPKVPWPILDRSQERTFRQNTVAFVKEIIKEVPQARIPQFSPSFLSTPGGERLAKFMWKLSLLVLKTVVERESDFVGILHYPTAPAVVPLVESMTESILLEIGKESNDLCQLLIDSSKYAKKLNNEILNQSIEKNRLKNELSEMIQGMERCPLSEMDKSLILNSGREEFMSIIAKWQHLLNKEAEEAKSMLKALQAQSTAVKDCYESVQVFVNSKTMPVVLDASNFPANLKDNNGYVDLAHLITEGAKSATNILKSLSMFGGFQCYELVQPELKSIREKFQEAETSFAETKAGFIELLSASLETMRSPKKINGGLESPLLKGGLQIGNEMLQDAQTNTPPLVFDVHCDISSRICTESSPVDGVVGRMRPFSRVKPNIETSSTPKASLSNSTSGLSVRNLSGKVPHIKSLSQNGPKTLKSSPKLSFYEPLSTVAETPANFCSKQFATSTAYKPSTLAPLSYKAKLALAKPKVSTNGFDKKCSLKTLKGCSTSKSHALGTELHQAANCNVVSKVIPSSNGDNEAKSPLLFKDKAEEKLTKIPISNEGSFKKLKPQYSLEKATLTQADKEVIHSRSSVGAKEENSVLTANLRSSSILQTSQEVISSVLSSPLHKTPQRSQHASMRQSCTNNDVPKIMVNAVGDSFVETFDSPQSSSFGVLSPPSADNSFFSTDMQSEIMVDAPPKFDLDDFGDDISPSGRVSLCPPDVQESEIVTEIAAPAKENSRRQSLQAIIHRYRELVASSKQHEVKVALPSSPEIDPSPEDVPMDLEISFGDIELN</sequence>
<proteinExistence type="predicted"/>
<reference evidence="4" key="1">
    <citation type="submission" date="2025-08" db="UniProtKB">
        <authorList>
            <consortium name="RefSeq"/>
        </authorList>
    </citation>
    <scope>IDENTIFICATION</scope>
    <source>
        <tissue evidence="4">Whole organism</tissue>
    </source>
</reference>
<dbReference type="GO" id="GO:1990498">
    <property type="term" value="C:mitotic spindle microtubule"/>
    <property type="evidence" value="ECO:0007669"/>
    <property type="project" value="TreeGrafter"/>
</dbReference>
<accession>A0A6J1S3E1</accession>
<name>A0A6J1S3E1_FRAOC</name>
<evidence type="ECO:0000256" key="1">
    <source>
        <dbReference type="SAM" id="MobiDB-lite"/>
    </source>
</evidence>
<dbReference type="GeneID" id="113204264"/>
<dbReference type="InterPro" id="IPR026797">
    <property type="entry name" value="HAUS_6"/>
</dbReference>
<evidence type="ECO:0000313" key="4">
    <source>
        <dbReference type="RefSeq" id="XP_026275163.1"/>
    </source>
</evidence>